<dbReference type="InterPro" id="IPR033184">
    <property type="entry name" value="PRRC2"/>
</dbReference>
<gene>
    <name evidence="2" type="ORF">PACLA_8A087818</name>
</gene>
<feature type="compositionally biased region" description="Basic and acidic residues" evidence="1">
    <location>
        <begin position="1011"/>
        <end position="1027"/>
    </location>
</feature>
<feature type="compositionally biased region" description="Basic and acidic residues" evidence="1">
    <location>
        <begin position="577"/>
        <end position="586"/>
    </location>
</feature>
<reference evidence="2" key="1">
    <citation type="submission" date="2020-04" db="EMBL/GenBank/DDBJ databases">
        <authorList>
            <person name="Alioto T."/>
            <person name="Alioto T."/>
            <person name="Gomez Garrido J."/>
        </authorList>
    </citation>
    <scope>NUCLEOTIDE SEQUENCE</scope>
    <source>
        <strain evidence="2">A484AB</strain>
    </source>
</reference>
<feature type="compositionally biased region" description="Polar residues" evidence="1">
    <location>
        <begin position="1029"/>
        <end position="1038"/>
    </location>
</feature>
<dbReference type="OrthoDB" id="1939715at2759"/>
<protein>
    <submittedName>
        <fullName evidence="2">Uncharacterized protein</fullName>
    </submittedName>
</protein>
<dbReference type="PANTHER" id="PTHR14038:SF0">
    <property type="entry name" value="LP18708P"/>
    <property type="match status" value="1"/>
</dbReference>
<feature type="compositionally biased region" description="Low complexity" evidence="1">
    <location>
        <begin position="96"/>
        <end position="120"/>
    </location>
</feature>
<feature type="compositionally biased region" description="Polar residues" evidence="1">
    <location>
        <begin position="2058"/>
        <end position="2071"/>
    </location>
</feature>
<evidence type="ECO:0000313" key="3">
    <source>
        <dbReference type="Proteomes" id="UP001152795"/>
    </source>
</evidence>
<keyword evidence="3" id="KW-1185">Reference proteome</keyword>
<accession>A0A7D9IHZ5</accession>
<comment type="caution">
    <text evidence="2">The sequence shown here is derived from an EMBL/GenBank/DDBJ whole genome shotgun (WGS) entry which is preliminary data.</text>
</comment>
<feature type="compositionally biased region" description="Basic and acidic residues" evidence="1">
    <location>
        <begin position="2092"/>
        <end position="2130"/>
    </location>
</feature>
<feature type="compositionally biased region" description="Basic and acidic residues" evidence="1">
    <location>
        <begin position="1645"/>
        <end position="1685"/>
    </location>
</feature>
<proteinExistence type="predicted"/>
<evidence type="ECO:0000256" key="1">
    <source>
        <dbReference type="SAM" id="MobiDB-lite"/>
    </source>
</evidence>
<feature type="compositionally biased region" description="Basic and acidic residues" evidence="1">
    <location>
        <begin position="829"/>
        <end position="970"/>
    </location>
</feature>
<evidence type="ECO:0000313" key="2">
    <source>
        <dbReference type="EMBL" id="CAB4008054.1"/>
    </source>
</evidence>
<feature type="compositionally biased region" description="Basic and acidic residues" evidence="1">
    <location>
        <begin position="1753"/>
        <end position="1773"/>
    </location>
</feature>
<dbReference type="Pfam" id="PF07001">
    <property type="entry name" value="BAT2_N"/>
    <property type="match status" value="1"/>
</dbReference>
<feature type="compositionally biased region" description="Polar residues" evidence="1">
    <location>
        <begin position="166"/>
        <end position="181"/>
    </location>
</feature>
<organism evidence="2 3">
    <name type="scientific">Paramuricea clavata</name>
    <name type="common">Red gorgonian</name>
    <name type="synonym">Violescent sea-whip</name>
    <dbReference type="NCBI Taxonomy" id="317549"/>
    <lineage>
        <taxon>Eukaryota</taxon>
        <taxon>Metazoa</taxon>
        <taxon>Cnidaria</taxon>
        <taxon>Anthozoa</taxon>
        <taxon>Octocorallia</taxon>
        <taxon>Malacalcyonacea</taxon>
        <taxon>Plexauridae</taxon>
        <taxon>Paramuricea</taxon>
    </lineage>
</organism>
<feature type="compositionally biased region" description="Basic and acidic residues" evidence="1">
    <location>
        <begin position="1613"/>
        <end position="1628"/>
    </location>
</feature>
<feature type="compositionally biased region" description="Polar residues" evidence="1">
    <location>
        <begin position="2079"/>
        <end position="2088"/>
    </location>
</feature>
<feature type="compositionally biased region" description="Polar residues" evidence="1">
    <location>
        <begin position="422"/>
        <end position="432"/>
    </location>
</feature>
<feature type="compositionally biased region" description="Basic and acidic residues" evidence="1">
    <location>
        <begin position="1174"/>
        <end position="1202"/>
    </location>
</feature>
<feature type="compositionally biased region" description="Basic and acidic residues" evidence="1">
    <location>
        <begin position="593"/>
        <end position="775"/>
    </location>
</feature>
<feature type="compositionally biased region" description="Polar residues" evidence="1">
    <location>
        <begin position="467"/>
        <end position="489"/>
    </location>
</feature>
<feature type="compositionally biased region" description="Basic and acidic residues" evidence="1">
    <location>
        <begin position="1146"/>
        <end position="1167"/>
    </location>
</feature>
<dbReference type="InterPro" id="IPR009738">
    <property type="entry name" value="BAT2_N"/>
</dbReference>
<feature type="compositionally biased region" description="Low complexity" evidence="1">
    <location>
        <begin position="128"/>
        <end position="160"/>
    </location>
</feature>
<dbReference type="EMBL" id="CACRXK020006006">
    <property type="protein sequence ID" value="CAB4008054.1"/>
    <property type="molecule type" value="Genomic_DNA"/>
</dbReference>
<feature type="compositionally biased region" description="Basic and acidic residues" evidence="1">
    <location>
        <begin position="1457"/>
        <end position="1470"/>
    </location>
</feature>
<feature type="region of interest" description="Disordered" evidence="1">
    <location>
        <begin position="1786"/>
        <end position="1887"/>
    </location>
</feature>
<feature type="compositionally biased region" description="Basic and acidic residues" evidence="1">
    <location>
        <begin position="1095"/>
        <end position="1136"/>
    </location>
</feature>
<feature type="region of interest" description="Disordered" evidence="1">
    <location>
        <begin position="321"/>
        <end position="1773"/>
    </location>
</feature>
<feature type="compositionally biased region" description="Low complexity" evidence="1">
    <location>
        <begin position="1583"/>
        <end position="1598"/>
    </location>
</feature>
<feature type="compositionally biased region" description="Polar residues" evidence="1">
    <location>
        <begin position="1843"/>
        <end position="1856"/>
    </location>
</feature>
<feature type="compositionally biased region" description="Basic and acidic residues" evidence="1">
    <location>
        <begin position="490"/>
        <end position="532"/>
    </location>
</feature>
<feature type="region of interest" description="Disordered" evidence="1">
    <location>
        <begin position="1911"/>
        <end position="2130"/>
    </location>
</feature>
<dbReference type="Proteomes" id="UP001152795">
    <property type="component" value="Unassembled WGS sequence"/>
</dbReference>
<dbReference type="GO" id="GO:0030154">
    <property type="term" value="P:cell differentiation"/>
    <property type="evidence" value="ECO:0007669"/>
    <property type="project" value="TreeGrafter"/>
</dbReference>
<feature type="compositionally biased region" description="Basic and acidic residues" evidence="1">
    <location>
        <begin position="1567"/>
        <end position="1581"/>
    </location>
</feature>
<dbReference type="PANTHER" id="PTHR14038">
    <property type="entry name" value="BAT2 HLA-B-ASSOCIATED TRANSCRIPT 2"/>
    <property type="match status" value="1"/>
</dbReference>
<feature type="compositionally biased region" description="Basic and acidic residues" evidence="1">
    <location>
        <begin position="1803"/>
        <end position="1833"/>
    </location>
</feature>
<feature type="compositionally biased region" description="Basic and acidic residues" evidence="1">
    <location>
        <begin position="1491"/>
        <end position="1506"/>
    </location>
</feature>
<feature type="compositionally biased region" description="Basic and acidic residues" evidence="1">
    <location>
        <begin position="189"/>
        <end position="199"/>
    </location>
</feature>
<feature type="region of interest" description="Disordered" evidence="1">
    <location>
        <begin position="24"/>
        <end position="296"/>
    </location>
</feature>
<feature type="compositionally biased region" description="Basic and acidic residues" evidence="1">
    <location>
        <begin position="1209"/>
        <end position="1255"/>
    </location>
</feature>
<feature type="compositionally biased region" description="Basic residues" evidence="1">
    <location>
        <begin position="804"/>
        <end position="814"/>
    </location>
</feature>
<name>A0A7D9IHZ5_PARCT</name>
<sequence length="2142" mass="242001">MSDRVGLKTKDNAAKKFSSLNLNQTYKGTKVESKATTGAPRHGLQSLGKVATSRRMPPPANLPSLKSENLGNDPTVALVPSGGGGWGSGKDKEASTTTTTTNKNASQGQATPAQPQAQQPSKATDTSQKATTGQQTNTGQTTSTNQTSAATKTWASSSSSVAGGQEKTSYPHQSQYFNQEFPTLGGGNSKDKLPEERASHPPYGQPPRNMHEPPWMDKGGSGPPPPKSSFALYNGAPYPGPPPRSGYGPQIYHRDGHPINSHSQDFPYMGQSRPPNYATHPAANQRGHPGSRITAQKAAKHMVKLEDSPSGYVRPSVVNEEDIRAMDSEDVEDGGWAGAQEEIDYSVKLNFDDDEPPSPGETKPAGPITEASQQRERVVNGDTNRTQVHGKRPLEPRRQAWAVPAEGHFQPQWNDPPKQGPYNMQGQYNAQRQWAGHFPPPQQRNAFPMGPPPGPQSPPGGRQQPQDQSRTGPTSANKPSSERSVSIEQARQRKVMEEDERKKQQEAASREKLRLLDARTRPVHIQTHEASVREQTGPCSPVSPAGSDAPVRRIMRRKDSGSIGDDDGSSVKSVESVGKEEKKVPENKNQTNKPRELRKTSSSDLQEERKSPALKTNDGERINHQEKDKIERKSAVTKDAKETSIEKSKVVGDFTMQKHGENREAAKVPTGDGKDIKKHVEDKEKRPERKSSESRPRSDEAFRKKILSETDELHDNADSESKKENLDKRGSRLSSKSDRGSSESVRSRDSIEKRKEDRRRPEDIKRKREDFERNEQPLNEQGNRAPNRDRLFSGRGRGTLGGKSHLRGHPKSYSHGRIDRTTTQRRTRTRNDSKDYADDEIKTVASEEKGRVNEKTEERHWVGGDRREPGNDRSVRRQNDGNRRQPDSDRQQRDDDRRQQDDSQRSNTEKRHRDGDRRNVEREKREPDDDKQQQTGDRRRKENPESRFYDSGRRNERNTRERDTRDDRSYKGSGRLPYRPQTSGEPLGRAERFRDKTKNRGGFGVPPQPKEQQKKNENEEKSKDESNSAKTKPISSTTESKKSDENETGSFKGKTSESVFVPPRTENWDVADSQDTIAKEVKTEGTLAPIQKTAAEVKTEKPTTTEGFSGDKKPTEKEVLEKPTDGKKQQNNKGDKVPTTAPTKNDQYESKTGERRERTVPNKEREQQNFSKSDSGDTKVEKYESKKGERRERIVPNKEREQQNFSKSDLGDTKVEKRRETEIYRDGRHRQDDRRPRPRDETRREQPKRNDERKAPVKSGAENWDSEINSRAEERKDVQRENRDATRQSDRTQDHTDRRNNSYSRDRKDQRDQRDQDKPDQRNRNERNRTDQRERTDRRDRTDQRERMDRRDRTEQREGNDRRENTDRRDRTEQRERVDRRYRTEQSDRRDRTDQRERIDRRDRTEQSDRTDRRDKIKPVSNEKLESNVDKPRKPGVKGEEQNKDIHPNESIPQKQDANRESERTEKQDEYLSSMKKQSDRFTVGTLSPGGDRRRYNETRRGDASSRRGSHGGTRGMRGRGRGRVISSGKPIGKGSAASKNDDENDSEDYHSAHSSVDSDESDSEEVFDKQDDGRRDDKKPTRSYYSSSRSRGSYSSRGRGRGSSQITRSPRKQPEKPPRFQRQEARSASRGRGKSNRGGFSSKDNWDENISKNRDSRNSDEGPLPKKRPPDTSYSNEKDSDGSYRGRKAVRGGHSGNKNSFLAKKQQEVVEGSSRKGGGRFGAKSTIPAALTTHGRRAKNEPAPADGDDNLEPPKKNPRRTEPQKVGIEHIDMSNIAGFIDIDDIAQPASEFEPASPQSDFVEVKSKRTQKEQRERAREEEERKRRELEKMMQDAMLKPKTNKSSLQNKQHSTSKPPRFARNTGVPSNVVSTLPEGNTLPSSVTPVAIPENNTITALASANVEQKRVSPLMLEKPSSPPPPPMFNAWTKPLSITPAKPPNEASAELPRITQPDPLAVGSGKPQRASGAQPKAEEPGLQIQVTLPATFQLAGQRDIGSQNSESRMFSRVDETDGGEPNVNSSLKKTSDENIAEQTESKKTDGTQSTGSNTQKEESKMNTHNVKTTESSVSDKNSENNKRQPTGNNWKSSRPPRFEKSVPGKRNTDGRRLKADTKDNGEPKSQPDTDKPKEVRTLAFIGLFRY</sequence>
<feature type="compositionally biased region" description="Pro residues" evidence="1">
    <location>
        <begin position="449"/>
        <end position="458"/>
    </location>
</feature>
<feature type="compositionally biased region" description="Basic and acidic residues" evidence="1">
    <location>
        <begin position="988"/>
        <end position="998"/>
    </location>
</feature>
<feature type="compositionally biased region" description="Basic and acidic residues" evidence="1">
    <location>
        <begin position="1268"/>
        <end position="1448"/>
    </location>
</feature>
<feature type="compositionally biased region" description="Polar residues" evidence="1">
    <location>
        <begin position="1865"/>
        <end position="1887"/>
    </location>
</feature>